<dbReference type="FunFam" id="3.30.300.30:FF:000008">
    <property type="entry name" value="2,3-dihydroxybenzoate-AMP ligase"/>
    <property type="match status" value="1"/>
</dbReference>
<dbReference type="AlphaFoldDB" id="A0A1H9YIX8"/>
<reference evidence="6" key="1">
    <citation type="submission" date="2016-10" db="EMBL/GenBank/DDBJ databases">
        <authorList>
            <person name="de Groot N.N."/>
        </authorList>
    </citation>
    <scope>NUCLEOTIDE SEQUENCE [LARGE SCALE GENOMIC DNA]</scope>
    <source>
        <strain evidence="6">CDM_6</strain>
    </source>
</reference>
<dbReference type="PROSITE" id="PS00455">
    <property type="entry name" value="AMP_BINDING"/>
    <property type="match status" value="1"/>
</dbReference>
<evidence type="ECO:0000256" key="2">
    <source>
        <dbReference type="ARBA" id="ARBA00022598"/>
    </source>
</evidence>
<dbReference type="PANTHER" id="PTHR43767">
    <property type="entry name" value="LONG-CHAIN-FATTY-ACID--COA LIGASE"/>
    <property type="match status" value="1"/>
</dbReference>
<accession>A0A1H9YIX8</accession>
<keyword evidence="2" id="KW-0436">Ligase</keyword>
<comment type="similarity">
    <text evidence="1">Belongs to the ATP-dependent AMP-binding enzyme family.</text>
</comment>
<evidence type="ECO:0000313" key="5">
    <source>
        <dbReference type="EMBL" id="SDC21395.1"/>
    </source>
</evidence>
<evidence type="ECO:0000313" key="8">
    <source>
        <dbReference type="Proteomes" id="UP000324021"/>
    </source>
</evidence>
<dbReference type="EMBL" id="FOIC01000001">
    <property type="protein sequence ID" value="SES69014.1"/>
    <property type="molecule type" value="Genomic_DNA"/>
</dbReference>
<dbReference type="InterPro" id="IPR050237">
    <property type="entry name" value="ATP-dep_AMP-bd_enzyme"/>
</dbReference>
<dbReference type="InterPro" id="IPR020845">
    <property type="entry name" value="AMP-binding_CS"/>
</dbReference>
<reference evidence="7 8" key="2">
    <citation type="submission" date="2016-10" db="EMBL/GenBank/DDBJ databases">
        <authorList>
            <person name="Varghese N."/>
            <person name="Submissions S."/>
        </authorList>
    </citation>
    <scope>NUCLEOTIDE SEQUENCE [LARGE SCALE GENOMIC DNA]</scope>
    <source>
        <strain evidence="5 8">CDM_1</strain>
        <strain evidence="7">CDM_6</strain>
    </source>
</reference>
<name>A0A1H9YIX8_9EURY</name>
<dbReference type="EMBL" id="FMZP01000002">
    <property type="protein sequence ID" value="SDC21395.1"/>
    <property type="molecule type" value="Genomic_DNA"/>
</dbReference>
<dbReference type="PANTHER" id="PTHR43767:SF11">
    <property type="entry name" value="MEDIUM-CHAIN-FATTY-ACID--COA LIGASE"/>
    <property type="match status" value="1"/>
</dbReference>
<dbReference type="InterPro" id="IPR025110">
    <property type="entry name" value="AMP-bd_C"/>
</dbReference>
<evidence type="ECO:0000256" key="1">
    <source>
        <dbReference type="ARBA" id="ARBA00006432"/>
    </source>
</evidence>
<dbReference type="GO" id="GO:0016877">
    <property type="term" value="F:ligase activity, forming carbon-sulfur bonds"/>
    <property type="evidence" value="ECO:0007669"/>
    <property type="project" value="UniProtKB-ARBA"/>
</dbReference>
<keyword evidence="7" id="KW-1185">Reference proteome</keyword>
<dbReference type="Proteomes" id="UP000199320">
    <property type="component" value="Unassembled WGS sequence"/>
</dbReference>
<dbReference type="InterPro" id="IPR045851">
    <property type="entry name" value="AMP-bd_C_sf"/>
</dbReference>
<dbReference type="SUPFAM" id="SSF56801">
    <property type="entry name" value="Acetyl-CoA synthetase-like"/>
    <property type="match status" value="1"/>
</dbReference>
<dbReference type="InterPro" id="IPR042099">
    <property type="entry name" value="ANL_N_sf"/>
</dbReference>
<protein>
    <submittedName>
        <fullName evidence="6">Fatty-acyl-CoA synthase</fullName>
    </submittedName>
</protein>
<evidence type="ECO:0000259" key="4">
    <source>
        <dbReference type="Pfam" id="PF13193"/>
    </source>
</evidence>
<feature type="domain" description="AMP-dependent synthetase/ligase" evidence="3">
    <location>
        <begin position="20"/>
        <end position="399"/>
    </location>
</feature>
<dbReference type="InterPro" id="IPR000873">
    <property type="entry name" value="AMP-dep_synth/lig_dom"/>
</dbReference>
<organism evidence="6 7">
    <name type="scientific">Natrinema hispanicum</name>
    <dbReference type="NCBI Taxonomy" id="392421"/>
    <lineage>
        <taxon>Archaea</taxon>
        <taxon>Methanobacteriati</taxon>
        <taxon>Methanobacteriota</taxon>
        <taxon>Stenosarchaea group</taxon>
        <taxon>Halobacteria</taxon>
        <taxon>Halobacteriales</taxon>
        <taxon>Natrialbaceae</taxon>
        <taxon>Natrinema</taxon>
    </lineage>
</organism>
<evidence type="ECO:0000259" key="3">
    <source>
        <dbReference type="Pfam" id="PF00501"/>
    </source>
</evidence>
<sequence>MAQTPMPGGTSQTLRPFLWRATNLYPDTEIVSRNHDGLQRYTYSEYDDRTCQLANALEAAGIETGDRVGTFCWNHSRHFETYFAVPSMGAQLHTINPLLPDAHIQYIVDNADDQLIFVDPSLAPKLAGAVADADDEFDGVDFVVMGSEAVEDLEATPYESFIGDHESDYDWPDVDEDQPAGMCYTSGTTGNPKGVEYTQQMLWSHTMASQTPQGIPMADDDVVMPVVPMFHVNAWGMPFTATAGGAKQVFPGPSPEPEDLATLIEDEGVTISAGVPTVWLGLMDYCSENEVDLSALETVIVGGSAAPKSMIEWFDEHGVEVLHAWGMTETAPIGSVSHLKADLQDAAYDTKIDKRSKQGLVVPGLEFTVVGDDGEEVAWNGEEFGELWIRGPWVTTEYFKRPEANETEFEDGWLKTGDVVTVDEDGYMELVDREKDVIKSGGEWISSVELENAIMAHDDVSEAAVVGVPHERWQERPVAFVVPGEDADRESLPDEIDDMLADEYPKWWLPDEIEFIKQVPKTATGKFSKKDIRQEYADQSLVDGQVPDEAAPDRD</sequence>
<dbReference type="CDD" id="cd12119">
    <property type="entry name" value="ttLC_FACS_AlkK_like"/>
    <property type="match status" value="1"/>
</dbReference>
<gene>
    <name evidence="6" type="ORF">SAMN04488694_101130</name>
    <name evidence="5" type="ORF">SAMN05192552_1002130</name>
</gene>
<dbReference type="Proteomes" id="UP000324021">
    <property type="component" value="Unassembled WGS sequence"/>
</dbReference>
<dbReference type="NCBIfam" id="NF004837">
    <property type="entry name" value="PRK06187.1"/>
    <property type="match status" value="1"/>
</dbReference>
<dbReference type="Pfam" id="PF00501">
    <property type="entry name" value="AMP-binding"/>
    <property type="match status" value="1"/>
</dbReference>
<feature type="domain" description="AMP-binding enzyme C-terminal" evidence="4">
    <location>
        <begin position="449"/>
        <end position="526"/>
    </location>
</feature>
<evidence type="ECO:0000313" key="6">
    <source>
        <dbReference type="EMBL" id="SES69014.1"/>
    </source>
</evidence>
<dbReference type="Gene3D" id="3.30.300.30">
    <property type="match status" value="1"/>
</dbReference>
<dbReference type="Gene3D" id="3.40.50.12780">
    <property type="entry name" value="N-terminal domain of ligase-like"/>
    <property type="match status" value="1"/>
</dbReference>
<proteinExistence type="inferred from homology"/>
<dbReference type="STRING" id="392421.SAMN04488694_101130"/>
<dbReference type="Pfam" id="PF13193">
    <property type="entry name" value="AMP-binding_C"/>
    <property type="match status" value="1"/>
</dbReference>
<evidence type="ECO:0000313" key="7">
    <source>
        <dbReference type="Proteomes" id="UP000199320"/>
    </source>
</evidence>